<protein>
    <submittedName>
        <fullName evidence="1">Ig-like domain-containing protein</fullName>
    </submittedName>
</protein>
<dbReference type="WBParaSite" id="MCU_013487-RB">
    <property type="protein sequence ID" value="MCU_013487-RB"/>
    <property type="gene ID" value="MCU_013487"/>
</dbReference>
<dbReference type="AlphaFoldDB" id="A0A5K3G5F2"/>
<evidence type="ECO:0000313" key="1">
    <source>
        <dbReference type="WBParaSite" id="MCU_013487-RB"/>
    </source>
</evidence>
<sequence length="155" mass="17560">MVSPLVNPNRQPIYPSRVMLSSTDLRERRLMQLEICHLVLLSCALAARCAEVVMPVFSNYVMPCNISELPQPPDRELFLWFQDSQLIRAVNPFLLAHGEIEFRQLTPSAAGVYLCCYGGAGMRWCADEIHLRVLTPRPEIFEDTLLNITPAVFPS</sequence>
<name>A0A5K3G5F2_MESCO</name>
<accession>A0A5K3G5F2</accession>
<dbReference type="SUPFAM" id="SSF48726">
    <property type="entry name" value="Immunoglobulin"/>
    <property type="match status" value="1"/>
</dbReference>
<reference evidence="1" key="1">
    <citation type="submission" date="2019-11" db="UniProtKB">
        <authorList>
            <consortium name="WormBaseParasite"/>
        </authorList>
    </citation>
    <scope>IDENTIFICATION</scope>
</reference>
<organism evidence="1">
    <name type="scientific">Mesocestoides corti</name>
    <name type="common">Flatworm</name>
    <dbReference type="NCBI Taxonomy" id="53468"/>
    <lineage>
        <taxon>Eukaryota</taxon>
        <taxon>Metazoa</taxon>
        <taxon>Spiralia</taxon>
        <taxon>Lophotrochozoa</taxon>
        <taxon>Platyhelminthes</taxon>
        <taxon>Cestoda</taxon>
        <taxon>Eucestoda</taxon>
        <taxon>Cyclophyllidea</taxon>
        <taxon>Mesocestoididae</taxon>
        <taxon>Mesocestoides</taxon>
    </lineage>
</organism>
<proteinExistence type="predicted"/>
<dbReference type="InterPro" id="IPR036179">
    <property type="entry name" value="Ig-like_dom_sf"/>
</dbReference>